<evidence type="ECO:0000256" key="1">
    <source>
        <dbReference type="SAM" id="Phobius"/>
    </source>
</evidence>
<keyword evidence="1" id="KW-1133">Transmembrane helix</keyword>
<protein>
    <submittedName>
        <fullName evidence="2">Uncharacterized protein</fullName>
    </submittedName>
</protein>
<accession>A0A1Y3ASB3</accession>
<evidence type="ECO:0000313" key="3">
    <source>
        <dbReference type="Proteomes" id="UP000194236"/>
    </source>
</evidence>
<proteinExistence type="predicted"/>
<keyword evidence="1" id="KW-0812">Transmembrane</keyword>
<keyword evidence="1" id="KW-0472">Membrane</keyword>
<feature type="transmembrane region" description="Helical" evidence="1">
    <location>
        <begin position="21"/>
        <end position="41"/>
    </location>
</feature>
<sequence length="81" mass="9253">MVLNICRRIGLIKYPYYSRDVNAKISPLPIFFFGNLVAGLGSTKRLNLPMLTVLRRFTILMTMCGEYYILGITQSTTIKMT</sequence>
<feature type="non-terminal residue" evidence="2">
    <location>
        <position position="81"/>
    </location>
</feature>
<evidence type="ECO:0000313" key="2">
    <source>
        <dbReference type="EMBL" id="OTF71331.1"/>
    </source>
</evidence>
<gene>
    <name evidence="2" type="ORF">BLA29_014533</name>
</gene>
<name>A0A1Y3ASB3_EURMA</name>
<dbReference type="EMBL" id="MUJZ01061589">
    <property type="protein sequence ID" value="OTF71331.1"/>
    <property type="molecule type" value="Genomic_DNA"/>
</dbReference>
<feature type="transmembrane region" description="Helical" evidence="1">
    <location>
        <begin position="53"/>
        <end position="70"/>
    </location>
</feature>
<dbReference type="OrthoDB" id="417037at2759"/>
<organism evidence="2 3">
    <name type="scientific">Euroglyphus maynei</name>
    <name type="common">Mayne's house dust mite</name>
    <dbReference type="NCBI Taxonomy" id="6958"/>
    <lineage>
        <taxon>Eukaryota</taxon>
        <taxon>Metazoa</taxon>
        <taxon>Ecdysozoa</taxon>
        <taxon>Arthropoda</taxon>
        <taxon>Chelicerata</taxon>
        <taxon>Arachnida</taxon>
        <taxon>Acari</taxon>
        <taxon>Acariformes</taxon>
        <taxon>Sarcoptiformes</taxon>
        <taxon>Astigmata</taxon>
        <taxon>Psoroptidia</taxon>
        <taxon>Analgoidea</taxon>
        <taxon>Pyroglyphidae</taxon>
        <taxon>Pyroglyphinae</taxon>
        <taxon>Euroglyphus</taxon>
    </lineage>
</organism>
<keyword evidence="3" id="KW-1185">Reference proteome</keyword>
<comment type="caution">
    <text evidence="2">The sequence shown here is derived from an EMBL/GenBank/DDBJ whole genome shotgun (WGS) entry which is preliminary data.</text>
</comment>
<dbReference type="Proteomes" id="UP000194236">
    <property type="component" value="Unassembled WGS sequence"/>
</dbReference>
<dbReference type="AlphaFoldDB" id="A0A1Y3ASB3"/>
<reference evidence="2 3" key="1">
    <citation type="submission" date="2017-03" db="EMBL/GenBank/DDBJ databases">
        <title>Genome Survey of Euroglyphus maynei.</title>
        <authorList>
            <person name="Arlian L.G."/>
            <person name="Morgan M.S."/>
            <person name="Rider S.D."/>
        </authorList>
    </citation>
    <scope>NUCLEOTIDE SEQUENCE [LARGE SCALE GENOMIC DNA]</scope>
    <source>
        <strain evidence="2">Arlian Lab</strain>
        <tissue evidence="2">Whole body</tissue>
    </source>
</reference>